<evidence type="ECO:0000256" key="17">
    <source>
        <dbReference type="SAM" id="MobiDB-lite"/>
    </source>
</evidence>
<dbReference type="Pfam" id="PF01108">
    <property type="entry name" value="Tissue_fac"/>
    <property type="match status" value="1"/>
</dbReference>
<accession>A0A1S3G0L5</accession>
<evidence type="ECO:0000256" key="1">
    <source>
        <dbReference type="ARBA" id="ARBA00004251"/>
    </source>
</evidence>
<dbReference type="CTD" id="3459"/>
<feature type="compositionally biased region" description="Polar residues" evidence="17">
    <location>
        <begin position="355"/>
        <end position="396"/>
    </location>
</feature>
<dbReference type="GO" id="GO:0005886">
    <property type="term" value="C:plasma membrane"/>
    <property type="evidence" value="ECO:0007669"/>
    <property type="project" value="UniProtKB-SubCell"/>
</dbReference>
<keyword evidence="3" id="KW-1003">Cell membrane</keyword>
<keyword evidence="4" id="KW-0597">Phosphoprotein</keyword>
<dbReference type="Pfam" id="PF20634">
    <property type="entry name" value="IFNGR1_transm"/>
    <property type="match status" value="1"/>
</dbReference>
<keyword evidence="22" id="KW-1185">Reference proteome</keyword>
<feature type="chain" id="PRO_5010342556" description="Interferon gamma receptor 1" evidence="19">
    <location>
        <begin position="19"/>
        <end position="474"/>
    </location>
</feature>
<evidence type="ECO:0000256" key="15">
    <source>
        <dbReference type="ARBA" id="ARBA00069555"/>
    </source>
</evidence>
<dbReference type="FunCoup" id="A0A1S3G0L5">
    <property type="interactions" value="717"/>
</dbReference>
<dbReference type="OrthoDB" id="9946382at2759"/>
<dbReference type="InParanoid" id="A0A1S3G0L5"/>
<evidence type="ECO:0000256" key="13">
    <source>
        <dbReference type="ARBA" id="ARBA00023319"/>
    </source>
</evidence>
<keyword evidence="6 19" id="KW-0732">Signal</keyword>
<keyword evidence="13" id="KW-0393">Immunoglobulin domain</keyword>
<evidence type="ECO:0000256" key="14">
    <source>
        <dbReference type="ARBA" id="ARBA00063248"/>
    </source>
</evidence>
<evidence type="ECO:0000256" key="12">
    <source>
        <dbReference type="ARBA" id="ARBA00023180"/>
    </source>
</evidence>
<proteinExistence type="inferred from homology"/>
<evidence type="ECO:0000256" key="10">
    <source>
        <dbReference type="ARBA" id="ARBA00023157"/>
    </source>
</evidence>
<sequence>MTPLVVFLLLVVQAGSGATRSLEDPELPSVPLPASVIIKSYNMDPVLCWEYQNMTQNPVFTVQVKNYGNGEWIDACTNISHHCCSIFNQVDEPEYPLWARVKARVGQRESAYVESKEFTLCKQGEIGPPALKVRRQEDQLITDIFHPSIVTNGEVQGIMYDAMYEGACYTFDYTVYLRVNGSKSLITKHVHADNCNETLCQLSILISSLESEYCISAVGVSSEWAVTTEKTKEVCITIFSSRITDSVWIPVVSVILFLAIIPLLVYCLMKNLFRKKSIMLPKSLISVVRNVTSETKPESKYTSLITSCQPLVPENEAVICEEQASPATVPGLQTEDNPGAAGNREPSSEIEVVTTEDNISQLTTCGPLTPLNKENSSPSDSNQSEPGSFTLNSYHSRNGYDSGLMESDSLVSDSELLPNNKAEVKSEGQEPIRLRNAPTSFGYDKPHVLVDVIVDGGKESLIGYRPTTDSDEVS</sequence>
<feature type="region of interest" description="Disordered" evidence="17">
    <location>
        <begin position="324"/>
        <end position="406"/>
    </location>
</feature>
<keyword evidence="9 18" id="KW-0472">Membrane</keyword>
<keyword evidence="12" id="KW-0325">Glycoprotein</keyword>
<feature type="compositionally biased region" description="Basic and acidic residues" evidence="17">
    <location>
        <begin position="422"/>
        <end position="433"/>
    </location>
</feature>
<evidence type="ECO:0000256" key="16">
    <source>
        <dbReference type="ARBA" id="ARBA00082025"/>
    </source>
</evidence>
<dbReference type="GO" id="GO:0004896">
    <property type="term" value="F:cytokine receptor activity"/>
    <property type="evidence" value="ECO:0007669"/>
    <property type="project" value="InterPro"/>
</dbReference>
<dbReference type="RefSeq" id="XP_012882348.1">
    <property type="nucleotide sequence ID" value="XM_013026894.1"/>
</dbReference>
<keyword evidence="8 18" id="KW-1133">Transmembrane helix</keyword>
<dbReference type="InterPro" id="IPR036116">
    <property type="entry name" value="FN3_sf"/>
</dbReference>
<protein>
    <recommendedName>
        <fullName evidence="15">Interferon gamma receptor 1</fullName>
    </recommendedName>
    <alternativeName>
        <fullName evidence="16">Interferon gamma receptor alpha-chain</fullName>
    </alternativeName>
</protein>
<evidence type="ECO:0000256" key="5">
    <source>
        <dbReference type="ARBA" id="ARBA00022692"/>
    </source>
</evidence>
<dbReference type="STRING" id="10020.ENSDORP00000003564"/>
<dbReference type="InterPro" id="IPR021126">
    <property type="entry name" value="IFN_gamma_rc_D2_pox/mammal"/>
</dbReference>
<dbReference type="SUPFAM" id="SSF49265">
    <property type="entry name" value="Fibronectin type III"/>
    <property type="match status" value="2"/>
</dbReference>
<dbReference type="Proteomes" id="UP000081671">
    <property type="component" value="Unplaced"/>
</dbReference>
<dbReference type="InterPro" id="IPR008355">
    <property type="entry name" value="Interferon_gamma_rcpt_asu"/>
</dbReference>
<feature type="transmembrane region" description="Helical" evidence="18">
    <location>
        <begin position="247"/>
        <end position="269"/>
    </location>
</feature>
<dbReference type="FunFam" id="2.60.40.10:FF:001244">
    <property type="entry name" value="Interferon gamma receptor 1"/>
    <property type="match status" value="1"/>
</dbReference>
<dbReference type="KEGG" id="dord:105993592"/>
<evidence type="ECO:0000259" key="21">
    <source>
        <dbReference type="Pfam" id="PF07140"/>
    </source>
</evidence>
<reference evidence="23" key="1">
    <citation type="submission" date="2025-08" db="UniProtKB">
        <authorList>
            <consortium name="RefSeq"/>
        </authorList>
    </citation>
    <scope>IDENTIFICATION</scope>
    <source>
        <tissue evidence="23">Kidney</tissue>
    </source>
</reference>
<evidence type="ECO:0000256" key="7">
    <source>
        <dbReference type="ARBA" id="ARBA00022843"/>
    </source>
</evidence>
<dbReference type="GO" id="GO:0019955">
    <property type="term" value="F:cytokine binding"/>
    <property type="evidence" value="ECO:0007669"/>
    <property type="project" value="InterPro"/>
</dbReference>
<dbReference type="PANTHER" id="PTHR20859">
    <property type="entry name" value="INTERFERON/INTERLEUKIN RECEPTOR"/>
    <property type="match status" value="1"/>
</dbReference>
<keyword evidence="7" id="KW-0832">Ubl conjugation</keyword>
<dbReference type="GO" id="GO:0009615">
    <property type="term" value="P:response to virus"/>
    <property type="evidence" value="ECO:0007669"/>
    <property type="project" value="UniProtKB-ARBA"/>
</dbReference>
<dbReference type="InterPro" id="IPR003961">
    <property type="entry name" value="FN3_dom"/>
</dbReference>
<feature type="signal peptide" evidence="19">
    <location>
        <begin position="1"/>
        <end position="18"/>
    </location>
</feature>
<evidence type="ECO:0000259" key="20">
    <source>
        <dbReference type="Pfam" id="PF01108"/>
    </source>
</evidence>
<dbReference type="InterPro" id="IPR013783">
    <property type="entry name" value="Ig-like_fold"/>
</dbReference>
<dbReference type="Pfam" id="PF07140">
    <property type="entry name" value="IFNGR1_D2"/>
    <property type="match status" value="1"/>
</dbReference>
<dbReference type="Gene3D" id="2.60.40.10">
    <property type="entry name" value="Immunoglobulins"/>
    <property type="match status" value="2"/>
</dbReference>
<comment type="similarity">
    <text evidence="2">Belongs to the type II cytokine receptor family.</text>
</comment>
<comment type="subunit">
    <text evidence="14">Monomer. Heterodimer with IFNGR2, to form the IFNG receptor complex. Interacts with JAK1. Interacts (when phosphorylated) with STAT1. Interacts with SOCS1.</text>
</comment>
<feature type="domain" description="Fibronectin type-III" evidence="20">
    <location>
        <begin position="5"/>
        <end position="111"/>
    </location>
</feature>
<gene>
    <name evidence="23" type="primary">Ifngr1</name>
</gene>
<evidence type="ECO:0000256" key="11">
    <source>
        <dbReference type="ARBA" id="ARBA00023170"/>
    </source>
</evidence>
<evidence type="ECO:0000256" key="6">
    <source>
        <dbReference type="ARBA" id="ARBA00022729"/>
    </source>
</evidence>
<keyword evidence="5 18" id="KW-0812">Transmembrane</keyword>
<keyword evidence="11 23" id="KW-0675">Receptor</keyword>
<evidence type="ECO:0000256" key="4">
    <source>
        <dbReference type="ARBA" id="ARBA00022553"/>
    </source>
</evidence>
<keyword evidence="10" id="KW-1015">Disulfide bond</keyword>
<dbReference type="PRINTS" id="PR01777">
    <property type="entry name" value="INTERFERONGR"/>
</dbReference>
<dbReference type="InterPro" id="IPR050650">
    <property type="entry name" value="Type-II_Cytokine-TF_Rcpt"/>
</dbReference>
<evidence type="ECO:0000256" key="9">
    <source>
        <dbReference type="ARBA" id="ARBA00023136"/>
    </source>
</evidence>
<evidence type="ECO:0000313" key="23">
    <source>
        <dbReference type="RefSeq" id="XP_012882348.1"/>
    </source>
</evidence>
<evidence type="ECO:0000256" key="19">
    <source>
        <dbReference type="SAM" id="SignalP"/>
    </source>
</evidence>
<dbReference type="GeneID" id="105993592"/>
<evidence type="ECO:0000256" key="18">
    <source>
        <dbReference type="SAM" id="Phobius"/>
    </source>
</evidence>
<organism evidence="22 23">
    <name type="scientific">Dipodomys ordii</name>
    <name type="common">Ord's kangaroo rat</name>
    <dbReference type="NCBI Taxonomy" id="10020"/>
    <lineage>
        <taxon>Eukaryota</taxon>
        <taxon>Metazoa</taxon>
        <taxon>Chordata</taxon>
        <taxon>Craniata</taxon>
        <taxon>Vertebrata</taxon>
        <taxon>Euteleostomi</taxon>
        <taxon>Mammalia</taxon>
        <taxon>Eutheria</taxon>
        <taxon>Euarchontoglires</taxon>
        <taxon>Glires</taxon>
        <taxon>Rodentia</taxon>
        <taxon>Castorimorpha</taxon>
        <taxon>Heteromyidae</taxon>
        <taxon>Dipodomyinae</taxon>
        <taxon>Dipodomys</taxon>
    </lineage>
</organism>
<comment type="subcellular location">
    <subcellularLocation>
        <location evidence="1">Cell membrane</location>
        <topology evidence="1">Single-pass type I membrane protein</topology>
    </subcellularLocation>
</comment>
<dbReference type="PANTHER" id="PTHR20859:SF5">
    <property type="entry name" value="INTERFERON GAMMA RECEPTOR 1"/>
    <property type="match status" value="1"/>
</dbReference>
<feature type="domain" description="Interferon gamma receptor D2" evidence="21">
    <location>
        <begin position="131"/>
        <end position="239"/>
    </location>
</feature>
<dbReference type="AlphaFoldDB" id="A0A1S3G0L5"/>
<dbReference type="GO" id="GO:0060333">
    <property type="term" value="P:type II interferon-mediated signaling pathway"/>
    <property type="evidence" value="ECO:0007669"/>
    <property type="project" value="InterPro"/>
</dbReference>
<evidence type="ECO:0000256" key="2">
    <source>
        <dbReference type="ARBA" id="ARBA00005399"/>
    </source>
</evidence>
<evidence type="ECO:0000313" key="22">
    <source>
        <dbReference type="Proteomes" id="UP000081671"/>
    </source>
</evidence>
<feature type="region of interest" description="Disordered" evidence="17">
    <location>
        <begin position="420"/>
        <end position="441"/>
    </location>
</feature>
<dbReference type="FunFam" id="2.60.40.10:FF:001425">
    <property type="entry name" value="Interferon gamma receptor 1"/>
    <property type="match status" value="1"/>
</dbReference>
<evidence type="ECO:0000256" key="8">
    <source>
        <dbReference type="ARBA" id="ARBA00022989"/>
    </source>
</evidence>
<evidence type="ECO:0000256" key="3">
    <source>
        <dbReference type="ARBA" id="ARBA00022475"/>
    </source>
</evidence>
<name>A0A1S3G0L5_DIPOR</name>